<protein>
    <submittedName>
        <fullName evidence="6">PQ-loop domain-containing transporter</fullName>
    </submittedName>
</protein>
<keyword evidence="7" id="KW-1185">Reference proteome</keyword>
<keyword evidence="3 5" id="KW-1133">Transmembrane helix</keyword>
<dbReference type="Pfam" id="PF04193">
    <property type="entry name" value="PQ-loop"/>
    <property type="match status" value="1"/>
</dbReference>
<evidence type="ECO:0000256" key="1">
    <source>
        <dbReference type="ARBA" id="ARBA00004141"/>
    </source>
</evidence>
<feature type="transmembrane region" description="Helical" evidence="5">
    <location>
        <begin position="123"/>
        <end position="152"/>
    </location>
</feature>
<dbReference type="EMBL" id="CP097463">
    <property type="protein sequence ID" value="WAX55284.1"/>
    <property type="molecule type" value="Genomic_DNA"/>
</dbReference>
<organism evidence="6 7">
    <name type="scientific">Jatrophihabitans cynanchi</name>
    <dbReference type="NCBI Taxonomy" id="2944128"/>
    <lineage>
        <taxon>Bacteria</taxon>
        <taxon>Bacillati</taxon>
        <taxon>Actinomycetota</taxon>
        <taxon>Actinomycetes</taxon>
        <taxon>Jatrophihabitantales</taxon>
        <taxon>Jatrophihabitantaceae</taxon>
        <taxon>Jatrophihabitans</taxon>
    </lineage>
</organism>
<dbReference type="RefSeq" id="WP_269441789.1">
    <property type="nucleotide sequence ID" value="NZ_CP097463.1"/>
</dbReference>
<evidence type="ECO:0000256" key="4">
    <source>
        <dbReference type="ARBA" id="ARBA00023136"/>
    </source>
</evidence>
<keyword evidence="4 5" id="KW-0472">Membrane</keyword>
<feature type="transmembrane region" description="Helical" evidence="5">
    <location>
        <begin position="65"/>
        <end position="85"/>
    </location>
</feature>
<feature type="transmembrane region" description="Helical" evidence="5">
    <location>
        <begin position="97"/>
        <end position="116"/>
    </location>
</feature>
<evidence type="ECO:0000313" key="6">
    <source>
        <dbReference type="EMBL" id="WAX55284.1"/>
    </source>
</evidence>
<name>A0ABY7JRV1_9ACTN</name>
<sequence>MLALDLVADCIVTVVHASVSIQLLPGIPDLHSLAVGSGYLGAALGMGMVIPQIARTVRNRAMPGVSALSWSLTAISCSTWLLYGIRARELPQIPGNVVIVSGAVLIALLVPSVTAPRTRAARLAALLAVVGAVAAVAPPTLLGLLAFAIGLVSSWPQLITSLTRPAHVPSAVSISAWLMRCASQAAWLFYALVLHDLAVTVAATVTLTSALVILAVELRRRPATTAAGRTGAPAAMALATAGDSRV</sequence>
<evidence type="ECO:0000256" key="3">
    <source>
        <dbReference type="ARBA" id="ARBA00022989"/>
    </source>
</evidence>
<evidence type="ECO:0000256" key="2">
    <source>
        <dbReference type="ARBA" id="ARBA00022692"/>
    </source>
</evidence>
<comment type="subcellular location">
    <subcellularLocation>
        <location evidence="1">Membrane</location>
        <topology evidence="1">Multi-pass membrane protein</topology>
    </subcellularLocation>
</comment>
<dbReference type="InterPro" id="IPR006603">
    <property type="entry name" value="PQ-loop_rpt"/>
</dbReference>
<accession>A0ABY7JRV1</accession>
<dbReference type="Gene3D" id="1.20.1280.290">
    <property type="match status" value="2"/>
</dbReference>
<evidence type="ECO:0000256" key="5">
    <source>
        <dbReference type="SAM" id="Phobius"/>
    </source>
</evidence>
<feature type="transmembrane region" description="Helical" evidence="5">
    <location>
        <begin position="187"/>
        <end position="216"/>
    </location>
</feature>
<proteinExistence type="predicted"/>
<dbReference type="Proteomes" id="UP001164693">
    <property type="component" value="Chromosome"/>
</dbReference>
<gene>
    <name evidence="6" type="ORF">M6B22_12060</name>
</gene>
<evidence type="ECO:0000313" key="7">
    <source>
        <dbReference type="Proteomes" id="UP001164693"/>
    </source>
</evidence>
<feature type="transmembrane region" description="Helical" evidence="5">
    <location>
        <begin position="33"/>
        <end position="53"/>
    </location>
</feature>
<keyword evidence="2 5" id="KW-0812">Transmembrane</keyword>
<reference evidence="6" key="1">
    <citation type="submission" date="2022-05" db="EMBL/GenBank/DDBJ databases">
        <title>Jatrophihabitans sp. SB3-54 whole genome sequence.</title>
        <authorList>
            <person name="Suh M.K."/>
            <person name="Eom M.K."/>
            <person name="Kim J.S."/>
            <person name="Kim H.S."/>
            <person name="Do H.E."/>
            <person name="Shin Y.K."/>
            <person name="Lee J.-S."/>
        </authorList>
    </citation>
    <scope>NUCLEOTIDE SEQUENCE</scope>
    <source>
        <strain evidence="6">SB3-54</strain>
    </source>
</reference>